<dbReference type="PIRSF" id="PIRSF019574">
    <property type="entry name" value="Periplasmic_polyamine_BP"/>
    <property type="match status" value="1"/>
</dbReference>
<reference evidence="6 7" key="1">
    <citation type="submission" date="2023-07" db="EMBL/GenBank/DDBJ databases">
        <title>Identification of four novel Pseudomonas species associated with bacterial leaf spot of cucurbits.</title>
        <authorList>
            <person name="Fullem K.R."/>
        </authorList>
    </citation>
    <scope>NUCLEOTIDE SEQUENCE [LARGE SCALE GENOMIC DNA]</scope>
    <source>
        <strain evidence="6 7">K18</strain>
    </source>
</reference>
<dbReference type="CDD" id="cd13659">
    <property type="entry name" value="PBP2_PotF"/>
    <property type="match status" value="1"/>
</dbReference>
<evidence type="ECO:0000256" key="2">
    <source>
        <dbReference type="ARBA" id="ARBA00022448"/>
    </source>
</evidence>
<comment type="subcellular location">
    <subcellularLocation>
        <location evidence="1">Periplasm</location>
    </subcellularLocation>
</comment>
<keyword evidence="3 5" id="KW-0732">Signal</keyword>
<proteinExistence type="predicted"/>
<evidence type="ECO:0000256" key="3">
    <source>
        <dbReference type="ARBA" id="ARBA00022729"/>
    </source>
</evidence>
<dbReference type="SUPFAM" id="SSF53850">
    <property type="entry name" value="Periplasmic binding protein-like II"/>
    <property type="match status" value="1"/>
</dbReference>
<keyword evidence="4" id="KW-0574">Periplasm</keyword>
<feature type="signal peptide" evidence="5">
    <location>
        <begin position="1"/>
        <end position="17"/>
    </location>
</feature>
<dbReference type="Pfam" id="PF13416">
    <property type="entry name" value="SBP_bac_8"/>
    <property type="match status" value="1"/>
</dbReference>
<dbReference type="Proteomes" id="UP001228019">
    <property type="component" value="Unassembled WGS sequence"/>
</dbReference>
<evidence type="ECO:0000313" key="7">
    <source>
        <dbReference type="Proteomes" id="UP001228019"/>
    </source>
</evidence>
<evidence type="ECO:0000256" key="5">
    <source>
        <dbReference type="SAM" id="SignalP"/>
    </source>
</evidence>
<evidence type="ECO:0000313" key="6">
    <source>
        <dbReference type="EMBL" id="MDO7897772.1"/>
    </source>
</evidence>
<dbReference type="Gene3D" id="3.40.190.10">
    <property type="entry name" value="Periplasmic binding protein-like II"/>
    <property type="match status" value="2"/>
</dbReference>
<dbReference type="InterPro" id="IPR001188">
    <property type="entry name" value="Sperm_putr-bd"/>
</dbReference>
<dbReference type="RefSeq" id="WP_304554481.1">
    <property type="nucleotide sequence ID" value="NZ_JAUQOP010000016.1"/>
</dbReference>
<feature type="chain" id="PRO_5045804733" evidence="5">
    <location>
        <begin position="18"/>
        <end position="357"/>
    </location>
</feature>
<comment type="caution">
    <text evidence="6">The sequence shown here is derived from an EMBL/GenBank/DDBJ whole genome shotgun (WGS) entry which is preliminary data.</text>
</comment>
<evidence type="ECO:0000256" key="4">
    <source>
        <dbReference type="ARBA" id="ARBA00022764"/>
    </source>
</evidence>
<dbReference type="PANTHER" id="PTHR30222">
    <property type="entry name" value="SPERMIDINE/PUTRESCINE-BINDING PERIPLASMIC PROTEIN"/>
    <property type="match status" value="1"/>
</dbReference>
<keyword evidence="7" id="KW-1185">Reference proteome</keyword>
<evidence type="ECO:0000256" key="1">
    <source>
        <dbReference type="ARBA" id="ARBA00004418"/>
    </source>
</evidence>
<protein>
    <submittedName>
        <fullName evidence="6">Polyamine ABC transporter substrate-binding protein</fullName>
    </submittedName>
</protein>
<sequence>MLKSIVPLLLIASTAQAADTVRIYNWSSYIAPDTLQNFTAHTGHPTQYDLYDSNEVLDAKLMAGRSGYDVVFPSNHFMARQITAGALKPLDRSKLPNLKNLNPTLMKVLEANDPGNRYGFPYLWGSTGIGYNVDKVKAVLGDVPIDSWDIVFKPENMKKLAQCGVAMLDNGPEILPIALNYLGLPHHSKAKADYEKAQALLLGVRPYVSYFHNSKYTSDLATGDVCLVVGFSGDVMQAAARATEAGNGQHIAYAIPKEGSPMWFDMVAMPADAPNEAAGYAFLNYLLDPAVMAGISNYVHYANGNAAAEGLVDKAILNDPMVYPPENVMKKLFVLEAMPLESDRLRTRIWSRIKNGQ</sequence>
<dbReference type="EMBL" id="JAUQOP010000016">
    <property type="protein sequence ID" value="MDO7897772.1"/>
    <property type="molecule type" value="Genomic_DNA"/>
</dbReference>
<dbReference type="PRINTS" id="PR00909">
    <property type="entry name" value="SPERMDNBNDNG"/>
</dbReference>
<keyword evidence="2" id="KW-0813">Transport</keyword>
<accession>A0ABT9BYZ6</accession>
<name>A0ABT9BYZ6_9PSED</name>
<dbReference type="PANTHER" id="PTHR30222:SF12">
    <property type="entry name" value="NORSPERMIDINE SENSOR"/>
    <property type="match status" value="1"/>
</dbReference>
<dbReference type="InterPro" id="IPR006059">
    <property type="entry name" value="SBP"/>
</dbReference>
<organism evidence="6 7">
    <name type="scientific">Pseudomonas citrulli</name>
    <dbReference type="NCBI Taxonomy" id="3064347"/>
    <lineage>
        <taxon>Bacteria</taxon>
        <taxon>Pseudomonadati</taxon>
        <taxon>Pseudomonadota</taxon>
        <taxon>Gammaproteobacteria</taxon>
        <taxon>Pseudomonadales</taxon>
        <taxon>Pseudomonadaceae</taxon>
        <taxon>Pseudomonas</taxon>
    </lineage>
</organism>
<gene>
    <name evidence="6" type="ORF">Q6A48_12865</name>
</gene>